<dbReference type="OrthoDB" id="8815334at2759"/>
<evidence type="ECO:0008006" key="16">
    <source>
        <dbReference type="Google" id="ProtNLM"/>
    </source>
</evidence>
<evidence type="ECO:0000313" key="14">
    <source>
        <dbReference type="Ensembl" id="ENSDLAP00005043749.2"/>
    </source>
</evidence>
<comment type="subcellular location">
    <subcellularLocation>
        <location evidence="2">Cell membrane</location>
        <topology evidence="2">Multi-pass membrane protein</topology>
    </subcellularLocation>
    <subcellularLocation>
        <location evidence="1">Cytoplasm</location>
    </subcellularLocation>
</comment>
<evidence type="ECO:0000256" key="8">
    <source>
        <dbReference type="ARBA" id="ARBA00022692"/>
    </source>
</evidence>
<dbReference type="GeneID" id="127357721"/>
<dbReference type="GeneTree" id="ENSGT00940000155880"/>
<organism evidence="14 15">
    <name type="scientific">Dicentrarchus labrax</name>
    <name type="common">European seabass</name>
    <name type="synonym">Morone labrax</name>
    <dbReference type="NCBI Taxonomy" id="13489"/>
    <lineage>
        <taxon>Eukaryota</taxon>
        <taxon>Metazoa</taxon>
        <taxon>Chordata</taxon>
        <taxon>Craniata</taxon>
        <taxon>Vertebrata</taxon>
        <taxon>Euteleostomi</taxon>
        <taxon>Actinopterygii</taxon>
        <taxon>Neopterygii</taxon>
        <taxon>Teleostei</taxon>
        <taxon>Neoteleostei</taxon>
        <taxon>Acanthomorphata</taxon>
        <taxon>Eupercaria</taxon>
        <taxon>Moronidae</taxon>
        <taxon>Dicentrarchus</taxon>
    </lineage>
</organism>
<evidence type="ECO:0000256" key="1">
    <source>
        <dbReference type="ARBA" id="ARBA00004496"/>
    </source>
</evidence>
<keyword evidence="15" id="KW-1185">Reference proteome</keyword>
<evidence type="ECO:0000256" key="2">
    <source>
        <dbReference type="ARBA" id="ARBA00004651"/>
    </source>
</evidence>
<evidence type="ECO:0000256" key="3">
    <source>
        <dbReference type="ARBA" id="ARBA00009279"/>
    </source>
</evidence>
<dbReference type="Proteomes" id="UP000694389">
    <property type="component" value="Unassembled WGS sequence"/>
</dbReference>
<evidence type="ECO:0000256" key="9">
    <source>
        <dbReference type="ARBA" id="ARBA00023136"/>
    </source>
</evidence>
<evidence type="ECO:0000256" key="6">
    <source>
        <dbReference type="ARBA" id="ARBA00022490"/>
    </source>
</evidence>
<dbReference type="GO" id="GO:0005737">
    <property type="term" value="C:cytoplasm"/>
    <property type="evidence" value="ECO:0007669"/>
    <property type="project" value="UniProtKB-SubCell"/>
</dbReference>
<dbReference type="GO" id="GO:0012501">
    <property type="term" value="P:programmed cell death"/>
    <property type="evidence" value="ECO:0007669"/>
    <property type="project" value="UniProtKB-KW"/>
</dbReference>
<dbReference type="PANTHER" id="PTHR15207">
    <property type="entry name" value="NONSYNDROMIC HEARING IMPAIRMENT PROTEIN"/>
    <property type="match status" value="1"/>
</dbReference>
<dbReference type="RefSeq" id="XP_051246069.1">
    <property type="nucleotide sequence ID" value="XM_051390109.1"/>
</dbReference>
<dbReference type="InterPro" id="IPR040460">
    <property type="entry name" value="Gasdermin_pore"/>
</dbReference>
<evidence type="ECO:0000313" key="15">
    <source>
        <dbReference type="Proteomes" id="UP000694389"/>
    </source>
</evidence>
<dbReference type="GO" id="GO:0005886">
    <property type="term" value="C:plasma membrane"/>
    <property type="evidence" value="ECO:0007669"/>
    <property type="project" value="UniProtKB-SubCell"/>
</dbReference>
<evidence type="ECO:0000256" key="4">
    <source>
        <dbReference type="ARBA" id="ARBA00022452"/>
    </source>
</evidence>
<evidence type="ECO:0000259" key="13">
    <source>
        <dbReference type="Pfam" id="PF17708"/>
    </source>
</evidence>
<dbReference type="InterPro" id="IPR042377">
    <property type="entry name" value="GSDME"/>
</dbReference>
<evidence type="ECO:0000256" key="5">
    <source>
        <dbReference type="ARBA" id="ARBA00022475"/>
    </source>
</evidence>
<reference evidence="14" key="1">
    <citation type="submission" date="2025-08" db="UniProtKB">
        <authorList>
            <consortium name="Ensembl"/>
        </authorList>
    </citation>
    <scope>IDENTIFICATION</scope>
</reference>
<proteinExistence type="inferred from homology"/>
<keyword evidence="6" id="KW-0963">Cytoplasm</keyword>
<feature type="domain" description="Gasdermin PUB" evidence="13">
    <location>
        <begin position="289"/>
        <end position="453"/>
    </location>
</feature>
<keyword evidence="7" id="KW-1210">Necrosis</keyword>
<sequence>MFSKATANFVRQIDPEGSLIHVSRVNDSHKLVPMALVVKRNRIWFWQRPKYQPTVFTLSDLLQGDKVLSPGVSETEFLTYTGTFGDNLSGKLDTEAGSVSVTLEGRGSSKLQSCFGKLKKEELDVKKLLRDSSDRHVDMEHKLVQQLEKRAEVLAVVKERILTTSSCSVTQTKKEQCTFQGVLGILGMLGSSVKVCVKDSNNIEVDSDVSLEIPSGTVIAYSILELEIKKNGHYDICLQPGTIGGIESDSTVLSWPSYDSLNMVDGKCNGKAPEEVPSSVQQNGSQEMDLFPLATLPESTRCALFKGLQETLSHRIVLSYLQCVLDELCGGERFDMARHEELSEGQRKLVSAILDQPATDCATENGQCGVPAHLNAAHLLVSALEELPDKTLSLLSESCPDFLEAFDKLMCMFKESREPLSIQCLPVLLQENQAFQLAERLLSSASVTLRRDTHRLWVETGSEAGVHLFVLSLSIHGLSLLCKGLKK</sequence>
<accession>A0A8C4HKY7</accession>
<keyword evidence="8" id="KW-0812">Transmembrane</keyword>
<dbReference type="OMA" id="HYDICLQ"/>
<keyword evidence="9" id="KW-0472">Membrane</keyword>
<keyword evidence="11" id="KW-0449">Lipoprotein</keyword>
<dbReference type="AlphaFoldDB" id="A0A8C4HKY7"/>
<name>A0A8C4HKY7_DICLA</name>
<evidence type="ECO:0000256" key="11">
    <source>
        <dbReference type="ARBA" id="ARBA00023288"/>
    </source>
</evidence>
<keyword evidence="5" id="KW-1003">Cell membrane</keyword>
<dbReference type="PANTHER" id="PTHR15207:SF3">
    <property type="entry name" value="DEAFNESS, AUTOSOMAL DOMINANT 5-RELATED"/>
    <property type="match status" value="1"/>
</dbReference>
<dbReference type="Pfam" id="PF17708">
    <property type="entry name" value="Gasdermin_C"/>
    <property type="match status" value="1"/>
</dbReference>
<dbReference type="Pfam" id="PF04598">
    <property type="entry name" value="Gasdermin"/>
    <property type="match status" value="1"/>
</dbReference>
<gene>
    <name evidence="14" type="primary">LOC127357721</name>
</gene>
<reference evidence="14" key="2">
    <citation type="submission" date="2025-09" db="UniProtKB">
        <authorList>
            <consortium name="Ensembl"/>
        </authorList>
    </citation>
    <scope>IDENTIFICATION</scope>
</reference>
<feature type="domain" description="Gasdermin pore forming" evidence="12">
    <location>
        <begin position="1"/>
        <end position="239"/>
    </location>
</feature>
<evidence type="ECO:0000256" key="7">
    <source>
        <dbReference type="ARBA" id="ARBA00022590"/>
    </source>
</evidence>
<dbReference type="Ensembl" id="ENSDLAT00005046720.2">
    <property type="protein sequence ID" value="ENSDLAP00005043749.2"/>
    <property type="gene ID" value="ENSDLAG00005019463.2"/>
</dbReference>
<evidence type="ECO:0000259" key="12">
    <source>
        <dbReference type="Pfam" id="PF04598"/>
    </source>
</evidence>
<evidence type="ECO:0000256" key="10">
    <source>
        <dbReference type="ARBA" id="ARBA00023139"/>
    </source>
</evidence>
<dbReference type="InterPro" id="IPR041263">
    <property type="entry name" value="Gasdermin_PUB"/>
</dbReference>
<keyword evidence="4" id="KW-1134">Transmembrane beta strand</keyword>
<protein>
    <recommendedName>
        <fullName evidence="16">Non-syndromic hearing impairment protein 5</fullName>
    </recommendedName>
</protein>
<comment type="similarity">
    <text evidence="3">Belongs to the gasdermin family.</text>
</comment>
<keyword evidence="10" id="KW-0564">Palmitate</keyword>